<reference evidence="2 4" key="3">
    <citation type="journal article" date="2015" name="BMC Genomics">
        <title>The completed genome sequence of the pathogenic ascomycete fungus Fusarium graminearum.</title>
        <authorList>
            <person name="King R."/>
            <person name="Urban M."/>
            <person name="Hammond-Kosack M.C."/>
            <person name="Hassani-Pak K."/>
            <person name="Hammond-Kosack K.E."/>
        </authorList>
    </citation>
    <scope>NUCLEOTIDE SEQUENCE [LARGE SCALE GENOMIC DNA]</scope>
    <source>
        <strain evidence="4">ATCC MYA-4620 / CBS 123657 / FGSC 9075 / NRRL 31084 / PH-1</strain>
        <strain evidence="2">PH-1</strain>
    </source>
</reference>
<gene>
    <name evidence="2" type="ORF">FGRAMPH1_01T07883</name>
</gene>
<dbReference type="EnsemblFungi" id="CEF75745">
    <property type="protein sequence ID" value="CEF75745"/>
    <property type="gene ID" value="FGRRES_15594"/>
</dbReference>
<accession>A0A098DBB0</accession>
<evidence type="ECO:0000313" key="4">
    <source>
        <dbReference type="Proteomes" id="UP000070720"/>
    </source>
</evidence>
<dbReference type="EMBL" id="HG970332">
    <property type="protein sequence ID" value="CEF75745.1"/>
    <property type="molecule type" value="Genomic_DNA"/>
</dbReference>
<evidence type="ECO:0000256" key="1">
    <source>
        <dbReference type="SAM" id="MobiDB-lite"/>
    </source>
</evidence>
<keyword evidence="4" id="KW-1185">Reference proteome</keyword>
<evidence type="ECO:0000313" key="3">
    <source>
        <dbReference type="EnsemblFungi" id="CEF75745"/>
    </source>
</evidence>
<reference evidence="3" key="4">
    <citation type="submission" date="2017-01" db="UniProtKB">
        <authorList>
            <consortium name="EnsemblFungi"/>
        </authorList>
    </citation>
    <scope>IDENTIFICATION</scope>
    <source>
        <strain evidence="3">PH-1 / ATCC MYA-4620 / FGSC 9075 / NRRL 31084</strain>
    </source>
</reference>
<dbReference type="InParanoid" id="A0A098DBB0"/>
<dbReference type="VEuPathDB" id="FungiDB:FGRAMPH1_01G07883"/>
<dbReference type="AlphaFoldDB" id="A0A098DBB0"/>
<proteinExistence type="predicted"/>
<organism evidence="2 4">
    <name type="scientific">Gibberella zeae (strain ATCC MYA-4620 / CBS 123657 / FGSC 9075 / NRRL 31084 / PH-1)</name>
    <name type="common">Wheat head blight fungus</name>
    <name type="synonym">Fusarium graminearum</name>
    <dbReference type="NCBI Taxonomy" id="229533"/>
    <lineage>
        <taxon>Eukaryota</taxon>
        <taxon>Fungi</taxon>
        <taxon>Dikarya</taxon>
        <taxon>Ascomycota</taxon>
        <taxon>Pezizomycotina</taxon>
        <taxon>Sordariomycetes</taxon>
        <taxon>Hypocreomycetidae</taxon>
        <taxon>Hypocreales</taxon>
        <taxon>Nectriaceae</taxon>
        <taxon>Fusarium</taxon>
    </lineage>
</organism>
<dbReference type="Proteomes" id="UP000070720">
    <property type="component" value="Chromosome 1"/>
</dbReference>
<reference evidence="3 4" key="1">
    <citation type="journal article" date="2007" name="Science">
        <title>The Fusarium graminearum genome reveals a link between localized polymorphism and pathogen specialization.</title>
        <authorList>
            <person name="Cuomo C.A."/>
            <person name="Gueldener U."/>
            <person name="Xu J.-R."/>
            <person name="Trail F."/>
            <person name="Turgeon B.G."/>
            <person name="Di Pietro A."/>
            <person name="Walton J.D."/>
            <person name="Ma L.-J."/>
            <person name="Baker S.E."/>
            <person name="Rep M."/>
            <person name="Adam G."/>
            <person name="Antoniw J."/>
            <person name="Baldwin T."/>
            <person name="Calvo S.E."/>
            <person name="Chang Y.-L."/>
            <person name="DeCaprio D."/>
            <person name="Gale L.R."/>
            <person name="Gnerre S."/>
            <person name="Goswami R.S."/>
            <person name="Hammond-Kosack K."/>
            <person name="Harris L.J."/>
            <person name="Hilburn K."/>
            <person name="Kennell J.C."/>
            <person name="Kroken S."/>
            <person name="Magnuson J.K."/>
            <person name="Mannhaupt G."/>
            <person name="Mauceli E.W."/>
            <person name="Mewes H.-W."/>
            <person name="Mitterbauer R."/>
            <person name="Muehlbauer G."/>
            <person name="Muensterkoetter M."/>
            <person name="Nelson D."/>
            <person name="O'Donnell K."/>
            <person name="Ouellet T."/>
            <person name="Qi W."/>
            <person name="Quesneville H."/>
            <person name="Roncero M.I.G."/>
            <person name="Seong K.-Y."/>
            <person name="Tetko I.V."/>
            <person name="Urban M."/>
            <person name="Waalwijk C."/>
            <person name="Ward T.J."/>
            <person name="Yao J."/>
            <person name="Birren B.W."/>
            <person name="Kistler H.C."/>
        </authorList>
    </citation>
    <scope>NUCLEOTIDE SEQUENCE [LARGE SCALE GENOMIC DNA]</scope>
    <source>
        <strain evidence="4">ATCC MYA-4620 / CBS 123657 / FGSC 9075 / NRRL 31084 / PH-1</strain>
        <strain evidence="3">PH-1 / ATCC MYA-4620 / FGSC 9075 / NRRL 31084</strain>
    </source>
</reference>
<feature type="region of interest" description="Disordered" evidence="1">
    <location>
        <begin position="1"/>
        <end position="22"/>
    </location>
</feature>
<reference evidence="3 4" key="2">
    <citation type="journal article" date="2010" name="Nature">
        <title>Comparative genomics reveals mobile pathogenicity chromosomes in Fusarium.</title>
        <authorList>
            <person name="Ma L.J."/>
            <person name="van der Does H.C."/>
            <person name="Borkovich K.A."/>
            <person name="Coleman J.J."/>
            <person name="Daboussi M.J."/>
            <person name="Di Pietro A."/>
            <person name="Dufresne M."/>
            <person name="Freitag M."/>
            <person name="Grabherr M."/>
            <person name="Henrissat B."/>
            <person name="Houterman P.M."/>
            <person name="Kang S."/>
            <person name="Shim W.B."/>
            <person name="Woloshuk C."/>
            <person name="Xie X."/>
            <person name="Xu J.R."/>
            <person name="Antoniw J."/>
            <person name="Baker S.E."/>
            <person name="Bluhm B.H."/>
            <person name="Breakspear A."/>
            <person name="Brown D.W."/>
            <person name="Butchko R.A."/>
            <person name="Chapman S."/>
            <person name="Coulson R."/>
            <person name="Coutinho P.M."/>
            <person name="Danchin E.G."/>
            <person name="Diener A."/>
            <person name="Gale L.R."/>
            <person name="Gardiner D.M."/>
            <person name="Goff S."/>
            <person name="Hammond-Kosack K.E."/>
            <person name="Hilburn K."/>
            <person name="Hua-Van A."/>
            <person name="Jonkers W."/>
            <person name="Kazan K."/>
            <person name="Kodira C.D."/>
            <person name="Koehrsen M."/>
            <person name="Kumar L."/>
            <person name="Lee Y.H."/>
            <person name="Li L."/>
            <person name="Manners J.M."/>
            <person name="Miranda-Saavedra D."/>
            <person name="Mukherjee M."/>
            <person name="Park G."/>
            <person name="Park J."/>
            <person name="Park S.Y."/>
            <person name="Proctor R.H."/>
            <person name="Regev A."/>
            <person name="Ruiz-Roldan M.C."/>
            <person name="Sain D."/>
            <person name="Sakthikumar S."/>
            <person name="Sykes S."/>
            <person name="Schwartz D.C."/>
            <person name="Turgeon B.G."/>
            <person name="Wapinski I."/>
            <person name="Yoder O."/>
            <person name="Young S."/>
            <person name="Zeng Q."/>
            <person name="Zhou S."/>
            <person name="Galagan J."/>
            <person name="Cuomo C.A."/>
            <person name="Kistler H.C."/>
            <person name="Rep M."/>
        </authorList>
    </citation>
    <scope>GENOME REANNOTATION</scope>
    <source>
        <strain evidence="4">ATCC MYA-4620 / CBS 123657 / FGSC 9075 / NRRL 31084 / PH-1</strain>
        <strain evidence="3">PH-1 / ATCC MYA-4620 / FGSC 9075 / NRRL 31084</strain>
    </source>
</reference>
<protein>
    <submittedName>
        <fullName evidence="2">Chromosome 1, complete genome</fullName>
    </submittedName>
</protein>
<accession>A0A0E0RWX0</accession>
<evidence type="ECO:0000313" key="2">
    <source>
        <dbReference type="EMBL" id="CEF75745.1"/>
    </source>
</evidence>
<name>A0A098DBB0_GIBZE</name>
<sequence>MPQLGQVPSLINKEPGKKRMESVLETRPHCLGGCDGVSAHPKTLEKYREVEEQSAG</sequence>